<reference evidence="3" key="1">
    <citation type="submission" date="2016-04" db="EMBL/GenBank/DDBJ databases">
        <authorList>
            <person name="Evans L.H."/>
            <person name="Alamgir A."/>
            <person name="Owens N."/>
            <person name="Weber N.D."/>
            <person name="Virtaneva K."/>
            <person name="Barbian K."/>
            <person name="Babar A."/>
            <person name="Rosenke K."/>
        </authorList>
    </citation>
    <scope>NUCLEOTIDE SEQUENCE</scope>
    <source>
        <strain evidence="3">86</strain>
    </source>
</reference>
<feature type="domain" description="Pyruvate/ketoisovalerate oxidoreductase catalytic" evidence="2">
    <location>
        <begin position="11"/>
        <end position="175"/>
    </location>
</feature>
<dbReference type="GO" id="GO:0047553">
    <property type="term" value="F:2-oxoglutarate synthase activity"/>
    <property type="evidence" value="ECO:0007669"/>
    <property type="project" value="UniProtKB-EC"/>
</dbReference>
<sequence>MRKEILLTGFGGQGLILAGILMAESAVLFQGLNAIQNQVYGIEARGGECRSEVILSDATIHHADVDEPDVVLCMSQMAFNKFAPLVKDGGLVVVDTVFVEDTAKLKPGSRLKSYPITEICSKATGKTIMANVTALGILAQLTGLISPENMEKEVLSRVPAGTEDINRKALYAGVEAAKAG</sequence>
<accession>A0A212JKA0</accession>
<organism evidence="3">
    <name type="scientific">uncultured delta proteobacterium</name>
    <dbReference type="NCBI Taxonomy" id="34034"/>
    <lineage>
        <taxon>Bacteria</taxon>
        <taxon>Deltaproteobacteria</taxon>
        <taxon>environmental samples</taxon>
    </lineage>
</organism>
<keyword evidence="1 3" id="KW-0560">Oxidoreductase</keyword>
<dbReference type="Gene3D" id="3.40.920.10">
    <property type="entry name" value="Pyruvate-ferredoxin oxidoreductase, PFOR, domain III"/>
    <property type="match status" value="1"/>
</dbReference>
<evidence type="ECO:0000313" key="3">
    <source>
        <dbReference type="EMBL" id="SBV99879.1"/>
    </source>
</evidence>
<gene>
    <name evidence="3" type="primary">korC</name>
    <name evidence="3" type="ORF">KL86DPRO_11684</name>
</gene>
<dbReference type="SUPFAM" id="SSF53323">
    <property type="entry name" value="Pyruvate-ferredoxin oxidoreductase, PFOR, domain III"/>
    <property type="match status" value="1"/>
</dbReference>
<dbReference type="EMBL" id="FLUQ01000001">
    <property type="protein sequence ID" value="SBV99879.1"/>
    <property type="molecule type" value="Genomic_DNA"/>
</dbReference>
<evidence type="ECO:0000256" key="1">
    <source>
        <dbReference type="ARBA" id="ARBA00023002"/>
    </source>
</evidence>
<dbReference type="PANTHER" id="PTHR42730">
    <property type="entry name" value="2-OXOGLUTARATE SYNTHASE SUBUNIT KORC"/>
    <property type="match status" value="1"/>
</dbReference>
<dbReference type="InterPro" id="IPR002869">
    <property type="entry name" value="Pyrv_flavodox_OxRed_cen"/>
</dbReference>
<dbReference type="EC" id="1.2.7.3" evidence="3"/>
<dbReference type="AlphaFoldDB" id="A0A212JKA0"/>
<dbReference type="PANTHER" id="PTHR42730:SF1">
    <property type="entry name" value="2-OXOGLUTARATE SYNTHASE SUBUNIT KORC"/>
    <property type="match status" value="1"/>
</dbReference>
<dbReference type="InterPro" id="IPR052554">
    <property type="entry name" value="2-oxoglutarate_synth_KorC"/>
</dbReference>
<protein>
    <submittedName>
        <fullName evidence="3">2-oxoglutarate synthase subunit KorC</fullName>
        <ecNumber evidence="3">1.2.7.3</ecNumber>
    </submittedName>
</protein>
<name>A0A212JKA0_9DELT</name>
<evidence type="ECO:0000259" key="2">
    <source>
        <dbReference type="Pfam" id="PF01558"/>
    </source>
</evidence>
<dbReference type="Pfam" id="PF01558">
    <property type="entry name" value="POR"/>
    <property type="match status" value="1"/>
</dbReference>
<dbReference type="InterPro" id="IPR019752">
    <property type="entry name" value="Pyrv/ketoisovalerate_OxRed_cat"/>
</dbReference>
<proteinExistence type="predicted"/>